<keyword evidence="3" id="KW-1185">Reference proteome</keyword>
<accession>A0ABW3G1F7</accession>
<dbReference type="EMBL" id="JBHTIL010000001">
    <property type="protein sequence ID" value="MFD0924113.1"/>
    <property type="molecule type" value="Genomic_DNA"/>
</dbReference>
<sequence length="51" mass="5999">MVMSEDEIQNAIEKAARRSAEGAPPLNESQRRLVRRIWFGIRDRDELESRD</sequence>
<evidence type="ECO:0000256" key="1">
    <source>
        <dbReference type="SAM" id="MobiDB-lite"/>
    </source>
</evidence>
<feature type="region of interest" description="Disordered" evidence="1">
    <location>
        <begin position="1"/>
        <end position="27"/>
    </location>
</feature>
<reference evidence="3" key="1">
    <citation type="journal article" date="2019" name="Int. J. Syst. Evol. Microbiol.">
        <title>The Global Catalogue of Microorganisms (GCM) 10K type strain sequencing project: providing services to taxonomists for standard genome sequencing and annotation.</title>
        <authorList>
            <consortium name="The Broad Institute Genomics Platform"/>
            <consortium name="The Broad Institute Genome Sequencing Center for Infectious Disease"/>
            <person name="Wu L."/>
            <person name="Ma J."/>
        </authorList>
    </citation>
    <scope>NUCLEOTIDE SEQUENCE [LARGE SCALE GENOMIC DNA]</scope>
    <source>
        <strain evidence="3">CCUG 50873</strain>
    </source>
</reference>
<comment type="caution">
    <text evidence="2">The sequence shown here is derived from an EMBL/GenBank/DDBJ whole genome shotgun (WGS) entry which is preliminary data.</text>
</comment>
<evidence type="ECO:0000313" key="3">
    <source>
        <dbReference type="Proteomes" id="UP001597068"/>
    </source>
</evidence>
<proteinExistence type="predicted"/>
<protein>
    <submittedName>
        <fullName evidence="2">Uncharacterized protein</fullName>
    </submittedName>
</protein>
<evidence type="ECO:0000313" key="2">
    <source>
        <dbReference type="EMBL" id="MFD0924113.1"/>
    </source>
</evidence>
<dbReference type="RefSeq" id="WP_253647815.1">
    <property type="nucleotide sequence ID" value="NZ_BAAAMO010000002.1"/>
</dbReference>
<gene>
    <name evidence="2" type="ORF">ACFQ04_00030</name>
</gene>
<name>A0ABW3G1F7_9NOCA</name>
<organism evidence="2 3">
    <name type="scientific">Williamsia deligens</name>
    <dbReference type="NCBI Taxonomy" id="321325"/>
    <lineage>
        <taxon>Bacteria</taxon>
        <taxon>Bacillati</taxon>
        <taxon>Actinomycetota</taxon>
        <taxon>Actinomycetes</taxon>
        <taxon>Mycobacteriales</taxon>
        <taxon>Nocardiaceae</taxon>
        <taxon>Williamsia</taxon>
    </lineage>
</organism>
<dbReference type="Proteomes" id="UP001597068">
    <property type="component" value="Unassembled WGS sequence"/>
</dbReference>